<dbReference type="InterPro" id="IPR035985">
    <property type="entry name" value="Ubiquitin-activating_enz"/>
</dbReference>
<gene>
    <name evidence="2" type="ORF">C8E89_106158</name>
</gene>
<evidence type="ECO:0000313" key="2">
    <source>
        <dbReference type="EMBL" id="PXX09231.1"/>
    </source>
</evidence>
<comment type="caution">
    <text evidence="2">The sequence shown here is derived from an EMBL/GenBank/DDBJ whole genome shotgun (WGS) entry which is preliminary data.</text>
</comment>
<organism evidence="2 3">
    <name type="scientific">Mycolicibacterium moriokaense</name>
    <dbReference type="NCBI Taxonomy" id="39691"/>
    <lineage>
        <taxon>Bacteria</taxon>
        <taxon>Bacillati</taxon>
        <taxon>Actinomycetota</taxon>
        <taxon>Actinomycetes</taxon>
        <taxon>Mycobacteriales</taxon>
        <taxon>Mycobacteriaceae</taxon>
        <taxon>Mycolicibacterium</taxon>
    </lineage>
</organism>
<dbReference type="PANTHER" id="PTHR10953">
    <property type="entry name" value="UBIQUITIN-ACTIVATING ENZYME E1"/>
    <property type="match status" value="1"/>
</dbReference>
<proteinExistence type="predicted"/>
<evidence type="ECO:0000259" key="1">
    <source>
        <dbReference type="Pfam" id="PF00899"/>
    </source>
</evidence>
<protein>
    <submittedName>
        <fullName evidence="2">ThiF family protein</fullName>
    </submittedName>
</protein>
<dbReference type="GO" id="GO:0016779">
    <property type="term" value="F:nucleotidyltransferase activity"/>
    <property type="evidence" value="ECO:0007669"/>
    <property type="project" value="TreeGrafter"/>
</dbReference>
<dbReference type="AlphaFoldDB" id="A0A318HVW0"/>
<name>A0A318HVW0_9MYCO</name>
<dbReference type="OrthoDB" id="6377837at2"/>
<dbReference type="Pfam" id="PF00899">
    <property type="entry name" value="ThiF"/>
    <property type="match status" value="1"/>
</dbReference>
<dbReference type="InterPro" id="IPR000594">
    <property type="entry name" value="ThiF_NAD_FAD-bd"/>
</dbReference>
<keyword evidence="3" id="KW-1185">Reference proteome</keyword>
<accession>A0A318HVW0</accession>
<dbReference type="SUPFAM" id="SSF69572">
    <property type="entry name" value="Activating enzymes of the ubiquitin-like proteins"/>
    <property type="match status" value="1"/>
</dbReference>
<feature type="domain" description="THIF-type NAD/FAD binding fold" evidence="1">
    <location>
        <begin position="189"/>
        <end position="442"/>
    </location>
</feature>
<evidence type="ECO:0000313" key="3">
    <source>
        <dbReference type="Proteomes" id="UP000247781"/>
    </source>
</evidence>
<dbReference type="GO" id="GO:0004792">
    <property type="term" value="F:thiosulfate-cyanide sulfurtransferase activity"/>
    <property type="evidence" value="ECO:0007669"/>
    <property type="project" value="TreeGrafter"/>
</dbReference>
<dbReference type="Proteomes" id="UP000247781">
    <property type="component" value="Unassembled WGS sequence"/>
</dbReference>
<sequence length="494" mass="53375">MNAATEMTGTHTVELRFRAADWEKLQQYLFPGDDDEHGAVLLCGSTSDRGHLTLLVREVVRAEDGIDYVAGTRGYRLLTGEFVTTQLRRAKDAKLVYLAAHNHGGDLQVSFSRADLASHERGYPTLLAVSGEHVGGLVLARRALAGDIWLTDGTRRPVQRTVVIGDELHVLGDGQLYPPRSSATTDEIYSRQTLAFGDAGQDRLSRLRVAIVGAGGVGMLVIQLLARLGVGSFVIIDPDHVSRSNLSRLPEARLQDAVGRFGPGLLGRLAHTFGLNRPTPKVDLARRIVHGANRRAVVAAIQGDIADDTTARAIVGCDFVFLAADTMLARDVVNQIAYQYLIPTLQIGSKVVVSSKTGDVLDVFGVIRSLGAVPGCLRCNDLVNVTKLAEEAVATAEQRRNQRYVDDPEITAPSVITLNAMAVGWAVNDFMQYATGIGRPSSGFRILRTKPAAVGQPQFTIQEPHVDPNCHVCGTKPYSAFAFGDGVDLPTRIR</sequence>
<dbReference type="GO" id="GO:0008641">
    <property type="term" value="F:ubiquitin-like modifier activating enzyme activity"/>
    <property type="evidence" value="ECO:0007669"/>
    <property type="project" value="InterPro"/>
</dbReference>
<dbReference type="GO" id="GO:0005737">
    <property type="term" value="C:cytoplasm"/>
    <property type="evidence" value="ECO:0007669"/>
    <property type="project" value="TreeGrafter"/>
</dbReference>
<dbReference type="EMBL" id="QJJU01000006">
    <property type="protein sequence ID" value="PXX09231.1"/>
    <property type="molecule type" value="Genomic_DNA"/>
</dbReference>
<dbReference type="Gene3D" id="3.40.50.720">
    <property type="entry name" value="NAD(P)-binding Rossmann-like Domain"/>
    <property type="match status" value="1"/>
</dbReference>
<reference evidence="3" key="1">
    <citation type="submission" date="2018-05" db="EMBL/GenBank/DDBJ databases">
        <authorList>
            <person name="Deangelis K."/>
            <person name="Huntemann M."/>
            <person name="Clum A."/>
            <person name="Pillay M."/>
            <person name="Palaniappan K."/>
            <person name="Varghese N."/>
            <person name="Mikhailova N."/>
            <person name="Stamatis D."/>
            <person name="Reddy T."/>
            <person name="Daum C."/>
            <person name="Shapiro N."/>
            <person name="Ivanova N."/>
            <person name="Kyrpides N."/>
            <person name="Woyke T."/>
        </authorList>
    </citation>
    <scope>NUCLEOTIDE SEQUENCE [LARGE SCALE GENOMIC DNA]</scope>
    <source>
        <strain evidence="3">GAS496</strain>
    </source>
</reference>
<dbReference type="InterPro" id="IPR045886">
    <property type="entry name" value="ThiF/MoeB/HesA"/>
</dbReference>
<dbReference type="PANTHER" id="PTHR10953:SF247">
    <property type="entry name" value="SLL6053 PROTEIN"/>
    <property type="match status" value="1"/>
</dbReference>
<reference evidence="2 3" key="2">
    <citation type="submission" date="2018-06" db="EMBL/GenBank/DDBJ databases">
        <title>Sequencing of bacterial isolates from soil warming experiment in Harvard Forest, Massachusetts, USA.</title>
        <authorList>
            <person name="Deangelis K.PhD."/>
        </authorList>
    </citation>
    <scope>NUCLEOTIDE SEQUENCE [LARGE SCALE GENOMIC DNA]</scope>
    <source>
        <strain evidence="2 3">GAS496</strain>
    </source>
</reference>